<dbReference type="GO" id="GO:0022625">
    <property type="term" value="C:cytosolic large ribosomal subunit"/>
    <property type="evidence" value="ECO:0007669"/>
    <property type="project" value="TreeGrafter"/>
</dbReference>
<dbReference type="PANTHER" id="PTHR10965:SF0">
    <property type="entry name" value="LARGE RIBOSOMAL SUBUNIT PROTEIN EL38"/>
    <property type="match status" value="1"/>
</dbReference>
<dbReference type="KEGG" id="beq:BEWA_031600"/>
<dbReference type="VEuPathDB" id="PiroplasmaDB:BEWA_031600"/>
<dbReference type="GO" id="GO:0006412">
    <property type="term" value="P:translation"/>
    <property type="evidence" value="ECO:0007669"/>
    <property type="project" value="InterPro"/>
</dbReference>
<keyword evidence="2 4" id="KW-0689">Ribosomal protein</keyword>
<dbReference type="PANTHER" id="PTHR10965">
    <property type="entry name" value="60S RIBOSOMAL PROTEIN L38"/>
    <property type="match status" value="1"/>
</dbReference>
<dbReference type="GeneID" id="15803305"/>
<dbReference type="RefSeq" id="XP_004829973.1">
    <property type="nucleotide sequence ID" value="XM_004829916.1"/>
</dbReference>
<evidence type="ECO:0000313" key="6">
    <source>
        <dbReference type="Proteomes" id="UP000031512"/>
    </source>
</evidence>
<dbReference type="GO" id="GO:0003735">
    <property type="term" value="F:structural constituent of ribosome"/>
    <property type="evidence" value="ECO:0007669"/>
    <property type="project" value="InterPro"/>
</dbReference>
<sequence length="78" mass="8631">MPKQLKDLKEYLAVLKRSDAKGVTVYKKKGKGGVVNTKFKVRCSRYLYTLSVPNAAKASKIEASIPSSLEKKVISSKK</sequence>
<dbReference type="STRING" id="1537102.L0AXK9"/>
<dbReference type="Pfam" id="PF01781">
    <property type="entry name" value="Ribosomal_L38e"/>
    <property type="match status" value="1"/>
</dbReference>
<accession>L0AXK9</accession>
<comment type="similarity">
    <text evidence="1 4">Belongs to the eukaryotic ribosomal protein eL38 family.</text>
</comment>
<reference evidence="5 6" key="1">
    <citation type="journal article" date="2012" name="BMC Genomics">
        <title>Comparative genomic analysis and phylogenetic position of Theileria equi.</title>
        <authorList>
            <person name="Kappmeyer L.S."/>
            <person name="Thiagarajan M."/>
            <person name="Herndon D.R."/>
            <person name="Ramsay J.D."/>
            <person name="Caler E."/>
            <person name="Djikeng A."/>
            <person name="Gillespie J.J."/>
            <person name="Lau A.O."/>
            <person name="Roalson E.H."/>
            <person name="Silva J.C."/>
            <person name="Silva M.G."/>
            <person name="Suarez C.E."/>
            <person name="Ueti M.W."/>
            <person name="Nene V.M."/>
            <person name="Mealey R.H."/>
            <person name="Knowles D.P."/>
            <person name="Brayton K.A."/>
        </authorList>
    </citation>
    <scope>NUCLEOTIDE SEQUENCE [LARGE SCALE GENOMIC DNA]</scope>
    <source>
        <strain evidence="5 6">WA</strain>
    </source>
</reference>
<dbReference type="InterPro" id="IPR038464">
    <property type="entry name" value="Ribosomal_eL38_sf"/>
</dbReference>
<evidence type="ECO:0000256" key="4">
    <source>
        <dbReference type="RuleBase" id="RU003445"/>
    </source>
</evidence>
<dbReference type="OrthoDB" id="10250488at2759"/>
<keyword evidence="6" id="KW-1185">Reference proteome</keyword>
<evidence type="ECO:0000256" key="3">
    <source>
        <dbReference type="ARBA" id="ARBA00023274"/>
    </source>
</evidence>
<evidence type="ECO:0000256" key="1">
    <source>
        <dbReference type="ARBA" id="ARBA00007803"/>
    </source>
</evidence>
<proteinExistence type="inferred from homology"/>
<evidence type="ECO:0000313" key="5">
    <source>
        <dbReference type="EMBL" id="AFZ80307.1"/>
    </source>
</evidence>
<gene>
    <name evidence="5" type="ORF">BEWA_031600</name>
</gene>
<protein>
    <submittedName>
        <fullName evidence="5">60S ribosomal protein L38, putative</fullName>
    </submittedName>
</protein>
<dbReference type="eggNOG" id="KOG3499">
    <property type="taxonomic scope" value="Eukaryota"/>
</dbReference>
<name>L0AXK9_THEEQ</name>
<dbReference type="GO" id="GO:0022618">
    <property type="term" value="P:protein-RNA complex assembly"/>
    <property type="evidence" value="ECO:0007669"/>
    <property type="project" value="TreeGrafter"/>
</dbReference>
<dbReference type="AlphaFoldDB" id="L0AXK9"/>
<dbReference type="InterPro" id="IPR002675">
    <property type="entry name" value="Ribosomal_eL38"/>
</dbReference>
<organism evidence="5 6">
    <name type="scientific">Theileria equi strain WA</name>
    <dbReference type="NCBI Taxonomy" id="1537102"/>
    <lineage>
        <taxon>Eukaryota</taxon>
        <taxon>Sar</taxon>
        <taxon>Alveolata</taxon>
        <taxon>Apicomplexa</taxon>
        <taxon>Aconoidasida</taxon>
        <taxon>Piroplasmida</taxon>
        <taxon>Theileriidae</taxon>
        <taxon>Theileria</taxon>
    </lineage>
</organism>
<dbReference type="Proteomes" id="UP000031512">
    <property type="component" value="Chromosome 1"/>
</dbReference>
<dbReference type="EMBL" id="CP001669">
    <property type="protein sequence ID" value="AFZ80307.1"/>
    <property type="molecule type" value="Genomic_DNA"/>
</dbReference>
<evidence type="ECO:0000256" key="2">
    <source>
        <dbReference type="ARBA" id="ARBA00022980"/>
    </source>
</evidence>
<keyword evidence="3 4" id="KW-0687">Ribonucleoprotein</keyword>
<dbReference type="Gene3D" id="3.30.720.90">
    <property type="match status" value="1"/>
</dbReference>